<organism evidence="8 9">
    <name type="scientific">Usitatibacter palustris</name>
    <dbReference type="NCBI Taxonomy" id="2732487"/>
    <lineage>
        <taxon>Bacteria</taxon>
        <taxon>Pseudomonadati</taxon>
        <taxon>Pseudomonadota</taxon>
        <taxon>Betaproteobacteria</taxon>
        <taxon>Nitrosomonadales</taxon>
        <taxon>Usitatibacteraceae</taxon>
        <taxon>Usitatibacter</taxon>
    </lineage>
</organism>
<dbReference type="PROSITE" id="PS01099">
    <property type="entry name" value="COMPLEX1_24K"/>
    <property type="match status" value="1"/>
</dbReference>
<feature type="binding site" evidence="7">
    <location>
        <position position="80"/>
    </location>
    <ligand>
        <name>[2Fe-2S] cluster</name>
        <dbReference type="ChEBI" id="CHEBI:190135"/>
    </ligand>
</feature>
<dbReference type="InterPro" id="IPR036249">
    <property type="entry name" value="Thioredoxin-like_sf"/>
</dbReference>
<accession>A0A6M4H3W7</accession>
<dbReference type="InterPro" id="IPR042128">
    <property type="entry name" value="NuoE_dom"/>
</dbReference>
<evidence type="ECO:0000313" key="8">
    <source>
        <dbReference type="EMBL" id="QJR14216.1"/>
    </source>
</evidence>
<evidence type="ECO:0000256" key="2">
    <source>
        <dbReference type="ARBA" id="ARBA00022714"/>
    </source>
</evidence>
<proteinExistence type="inferred from homology"/>
<dbReference type="PIRSF" id="PIRSF000216">
    <property type="entry name" value="NADH_DH_24kDa"/>
    <property type="match status" value="1"/>
</dbReference>
<dbReference type="PANTHER" id="PTHR10371:SF3">
    <property type="entry name" value="NADH DEHYDROGENASE [UBIQUINONE] FLAVOPROTEIN 2, MITOCHONDRIAL"/>
    <property type="match status" value="1"/>
</dbReference>
<keyword evidence="3 7" id="KW-0479">Metal-binding</keyword>
<keyword evidence="5 7" id="KW-0411">Iron-sulfur</keyword>
<gene>
    <name evidence="8" type="primary">nqo2_1</name>
    <name evidence="8" type="ORF">DSM104440_01009</name>
</gene>
<dbReference type="Proteomes" id="UP000503096">
    <property type="component" value="Chromosome"/>
</dbReference>
<evidence type="ECO:0000313" key="9">
    <source>
        <dbReference type="Proteomes" id="UP000503096"/>
    </source>
</evidence>
<dbReference type="FunCoup" id="A0A6M4H3W7">
    <property type="interactions" value="494"/>
</dbReference>
<evidence type="ECO:0000256" key="1">
    <source>
        <dbReference type="ARBA" id="ARBA00010643"/>
    </source>
</evidence>
<keyword evidence="4 7" id="KW-0408">Iron</keyword>
<sequence length="157" mass="17440">MKHLIPEFEKLRERFPEGFDSSLVLPCLRRIQEERGFVADSDIEGLVAYLGVPRIQIEEVLSFYGQFRRAPVGRCHVEACRNLSCSLLGAERLIDHLSKKLGIRPGETTPDGEFSLATVECMASCGTAPMVAVNGSYHEAMTAEKLDALLDSKRRGD</sequence>
<name>A0A6M4H3W7_9PROT</name>
<dbReference type="EMBL" id="CP053073">
    <property type="protein sequence ID" value="QJR14216.1"/>
    <property type="molecule type" value="Genomic_DNA"/>
</dbReference>
<dbReference type="InterPro" id="IPR002023">
    <property type="entry name" value="NuoE-like"/>
</dbReference>
<dbReference type="AlphaFoldDB" id="A0A6M4H3W7"/>
<protein>
    <submittedName>
        <fullName evidence="8">NADH-quinone oxidoreductase subunit 2</fullName>
    </submittedName>
</protein>
<evidence type="ECO:0000256" key="4">
    <source>
        <dbReference type="ARBA" id="ARBA00023004"/>
    </source>
</evidence>
<dbReference type="NCBIfam" id="TIGR01958">
    <property type="entry name" value="nuoE_fam"/>
    <property type="match status" value="1"/>
</dbReference>
<dbReference type="RefSeq" id="WP_171160997.1">
    <property type="nucleotide sequence ID" value="NZ_CP053073.1"/>
</dbReference>
<keyword evidence="2 7" id="KW-0001">2Fe-2S</keyword>
<dbReference type="KEGG" id="upl:DSM104440_01009"/>
<dbReference type="GO" id="GO:0051537">
    <property type="term" value="F:2 iron, 2 sulfur cluster binding"/>
    <property type="evidence" value="ECO:0007669"/>
    <property type="project" value="UniProtKB-KW"/>
</dbReference>
<evidence type="ECO:0000256" key="5">
    <source>
        <dbReference type="ARBA" id="ARBA00023014"/>
    </source>
</evidence>
<dbReference type="InterPro" id="IPR041921">
    <property type="entry name" value="NuoE_N"/>
</dbReference>
<dbReference type="Gene3D" id="3.40.30.10">
    <property type="entry name" value="Glutaredoxin"/>
    <property type="match status" value="1"/>
</dbReference>
<dbReference type="SUPFAM" id="SSF52833">
    <property type="entry name" value="Thioredoxin-like"/>
    <property type="match status" value="1"/>
</dbReference>
<feature type="binding site" evidence="7">
    <location>
        <position position="121"/>
    </location>
    <ligand>
        <name>[2Fe-2S] cluster</name>
        <dbReference type="ChEBI" id="CHEBI:190135"/>
    </ligand>
</feature>
<evidence type="ECO:0000256" key="3">
    <source>
        <dbReference type="ARBA" id="ARBA00022723"/>
    </source>
</evidence>
<dbReference type="CDD" id="cd03064">
    <property type="entry name" value="TRX_Fd_NuoE"/>
    <property type="match status" value="1"/>
</dbReference>
<comment type="cofactor">
    <cofactor evidence="7">
        <name>[2Fe-2S] cluster</name>
        <dbReference type="ChEBI" id="CHEBI:190135"/>
    </cofactor>
    <text evidence="7">Binds 1 [2Fe-2S] cluster.</text>
</comment>
<dbReference type="Pfam" id="PF01257">
    <property type="entry name" value="2Fe-2S_thioredx"/>
    <property type="match status" value="1"/>
</dbReference>
<feature type="binding site" evidence="7">
    <location>
        <position position="125"/>
    </location>
    <ligand>
        <name>[2Fe-2S] cluster</name>
        <dbReference type="ChEBI" id="CHEBI:190135"/>
    </ligand>
</feature>
<dbReference type="GO" id="GO:0046872">
    <property type="term" value="F:metal ion binding"/>
    <property type="evidence" value="ECO:0007669"/>
    <property type="project" value="UniProtKB-KW"/>
</dbReference>
<evidence type="ECO:0000256" key="6">
    <source>
        <dbReference type="ARBA" id="ARBA00034078"/>
    </source>
</evidence>
<comment type="similarity">
    <text evidence="1">Belongs to the complex I 24 kDa subunit family.</text>
</comment>
<dbReference type="PANTHER" id="PTHR10371">
    <property type="entry name" value="NADH DEHYDROGENASE UBIQUINONE FLAVOPROTEIN 2, MITOCHONDRIAL"/>
    <property type="match status" value="1"/>
</dbReference>
<dbReference type="Gene3D" id="1.10.10.1590">
    <property type="entry name" value="NADH-quinone oxidoreductase subunit E"/>
    <property type="match status" value="1"/>
</dbReference>
<dbReference type="GO" id="GO:0003954">
    <property type="term" value="F:NADH dehydrogenase activity"/>
    <property type="evidence" value="ECO:0007669"/>
    <property type="project" value="TreeGrafter"/>
</dbReference>
<comment type="cofactor">
    <cofactor evidence="6">
        <name>[2Fe-2S] cluster</name>
        <dbReference type="ChEBI" id="CHEBI:190135"/>
    </cofactor>
</comment>
<dbReference type="InParanoid" id="A0A6M4H3W7"/>
<evidence type="ECO:0000256" key="7">
    <source>
        <dbReference type="PIRSR" id="PIRSR000216-1"/>
    </source>
</evidence>
<reference evidence="8 9" key="1">
    <citation type="submission" date="2020-04" db="EMBL/GenBank/DDBJ databases">
        <title>Usitatibacter rugosus gen. nov., sp. nov. and Usitatibacter palustris sp. nov., novel members of Usitatibacteraceae fam. nov. within the order Nitrosomonadales isolated from soil.</title>
        <authorList>
            <person name="Huber K.J."/>
            <person name="Neumann-Schaal M."/>
            <person name="Geppert A."/>
            <person name="Luckner M."/>
            <person name="Wanner G."/>
            <person name="Overmann J."/>
        </authorList>
    </citation>
    <scope>NUCLEOTIDE SEQUENCE [LARGE SCALE GENOMIC DNA]</scope>
    <source>
        <strain evidence="8 9">Swamp67</strain>
    </source>
</reference>
<feature type="binding site" evidence="7">
    <location>
        <position position="85"/>
    </location>
    <ligand>
        <name>[2Fe-2S] cluster</name>
        <dbReference type="ChEBI" id="CHEBI:190135"/>
    </ligand>
</feature>
<keyword evidence="9" id="KW-1185">Reference proteome</keyword>